<dbReference type="InterPro" id="IPR012093">
    <property type="entry name" value="Pirin"/>
</dbReference>
<accession>A0A1M2VHU3</accession>
<comment type="caution">
    <text evidence="4">The sequence shown here is derived from an EMBL/GenBank/DDBJ whole genome shotgun (WGS) entry which is preliminary data.</text>
</comment>
<evidence type="ECO:0000313" key="4">
    <source>
        <dbReference type="EMBL" id="OJT07148.1"/>
    </source>
</evidence>
<dbReference type="InterPro" id="IPR014710">
    <property type="entry name" value="RmlC-like_jellyroll"/>
</dbReference>
<evidence type="ECO:0000313" key="5">
    <source>
        <dbReference type="Proteomes" id="UP000184267"/>
    </source>
</evidence>
<sequence length="150" mass="17377">MKVIPRRSDERGQADHGWLKTFHTFSFAGYHDPQHEQFGPLRVINEDRVDPKTGFGTHAHREFEIFSYIVNGELEHRDSMGNVEIMKRGDLQMTSAGTGIRHSEHSHGSKQVHFLQIWSVPSTRGLTPQYFTRHFTDEEKKDQWAHVVAP</sequence>
<dbReference type="SUPFAM" id="SSF51182">
    <property type="entry name" value="RmlC-like cupins"/>
    <property type="match status" value="1"/>
</dbReference>
<keyword evidence="4" id="KW-0560">Oxidoreductase</keyword>
<organism evidence="4 5">
    <name type="scientific">Trametes pubescens</name>
    <name type="common">White-rot fungus</name>
    <dbReference type="NCBI Taxonomy" id="154538"/>
    <lineage>
        <taxon>Eukaryota</taxon>
        <taxon>Fungi</taxon>
        <taxon>Dikarya</taxon>
        <taxon>Basidiomycota</taxon>
        <taxon>Agaricomycotina</taxon>
        <taxon>Agaricomycetes</taxon>
        <taxon>Polyporales</taxon>
        <taxon>Polyporaceae</taxon>
        <taxon>Trametes</taxon>
    </lineage>
</organism>
<dbReference type="InterPro" id="IPR011051">
    <property type="entry name" value="RmlC_Cupin_sf"/>
</dbReference>
<dbReference type="EMBL" id="MNAD01001216">
    <property type="protein sequence ID" value="OJT07148.1"/>
    <property type="molecule type" value="Genomic_DNA"/>
</dbReference>
<dbReference type="PANTHER" id="PTHR43212:SF3">
    <property type="entry name" value="QUERCETIN 2,3-DIOXYGENASE"/>
    <property type="match status" value="1"/>
</dbReference>
<keyword evidence="4" id="KW-0223">Dioxygenase</keyword>
<dbReference type="STRING" id="154538.A0A1M2VHU3"/>
<name>A0A1M2VHU3_TRAPU</name>
<dbReference type="GO" id="GO:0051213">
    <property type="term" value="F:dioxygenase activity"/>
    <property type="evidence" value="ECO:0007669"/>
    <property type="project" value="UniProtKB-KW"/>
</dbReference>
<dbReference type="Proteomes" id="UP000184267">
    <property type="component" value="Unassembled WGS sequence"/>
</dbReference>
<keyword evidence="5" id="KW-1185">Reference proteome</keyword>
<evidence type="ECO:0000256" key="1">
    <source>
        <dbReference type="ARBA" id="ARBA00008416"/>
    </source>
</evidence>
<reference evidence="4 5" key="1">
    <citation type="submission" date="2016-10" db="EMBL/GenBank/DDBJ databases">
        <title>Genome sequence of the basidiomycete white-rot fungus Trametes pubescens.</title>
        <authorList>
            <person name="Makela M.R."/>
            <person name="Granchi Z."/>
            <person name="Peng M."/>
            <person name="De Vries R.P."/>
            <person name="Grigoriev I."/>
            <person name="Riley R."/>
            <person name="Hilden K."/>
        </authorList>
    </citation>
    <scope>NUCLEOTIDE SEQUENCE [LARGE SCALE GENOMIC DNA]</scope>
    <source>
        <strain evidence="4 5">FBCC735</strain>
    </source>
</reference>
<dbReference type="OrthoDB" id="10261807at2759"/>
<dbReference type="CDD" id="cd02910">
    <property type="entry name" value="cupin_Yhhw_N"/>
    <property type="match status" value="1"/>
</dbReference>
<dbReference type="InterPro" id="IPR003829">
    <property type="entry name" value="Pirin_N_dom"/>
</dbReference>
<comment type="similarity">
    <text evidence="1 2">Belongs to the pirin family.</text>
</comment>
<dbReference type="PANTHER" id="PTHR43212">
    <property type="entry name" value="QUERCETIN 2,3-DIOXYGENASE"/>
    <property type="match status" value="1"/>
</dbReference>
<evidence type="ECO:0000256" key="2">
    <source>
        <dbReference type="RuleBase" id="RU003457"/>
    </source>
</evidence>
<dbReference type="Pfam" id="PF02678">
    <property type="entry name" value="Pirin"/>
    <property type="match status" value="1"/>
</dbReference>
<evidence type="ECO:0000259" key="3">
    <source>
        <dbReference type="Pfam" id="PF02678"/>
    </source>
</evidence>
<dbReference type="Gene3D" id="2.60.120.10">
    <property type="entry name" value="Jelly Rolls"/>
    <property type="match status" value="1"/>
</dbReference>
<proteinExistence type="inferred from homology"/>
<feature type="non-terminal residue" evidence="4">
    <location>
        <position position="150"/>
    </location>
</feature>
<protein>
    <submittedName>
        <fullName evidence="4">Quercetin 2,3-dioxygenase</fullName>
    </submittedName>
</protein>
<gene>
    <name evidence="4" type="ORF">TRAPUB_2000</name>
</gene>
<dbReference type="AlphaFoldDB" id="A0A1M2VHU3"/>
<feature type="domain" description="Pirin N-terminal" evidence="3">
    <location>
        <begin position="11"/>
        <end position="118"/>
    </location>
</feature>